<organism evidence="2 3">
    <name type="scientific">Nannocystis radixulma</name>
    <dbReference type="NCBI Taxonomy" id="2995305"/>
    <lineage>
        <taxon>Bacteria</taxon>
        <taxon>Pseudomonadati</taxon>
        <taxon>Myxococcota</taxon>
        <taxon>Polyangia</taxon>
        <taxon>Nannocystales</taxon>
        <taxon>Nannocystaceae</taxon>
        <taxon>Nannocystis</taxon>
    </lineage>
</organism>
<evidence type="ECO:0000313" key="2">
    <source>
        <dbReference type="EMBL" id="MDC0668493.1"/>
    </source>
</evidence>
<dbReference type="EMBL" id="JAQNDN010000004">
    <property type="protein sequence ID" value="MDC0668493.1"/>
    <property type="molecule type" value="Genomic_DNA"/>
</dbReference>
<accession>A0ABT5B437</accession>
<name>A0ABT5B437_9BACT</name>
<dbReference type="Proteomes" id="UP001217838">
    <property type="component" value="Unassembled WGS sequence"/>
</dbReference>
<reference evidence="2 3" key="1">
    <citation type="submission" date="2022-11" db="EMBL/GenBank/DDBJ databases">
        <title>Minimal conservation of predation-associated metabolite biosynthetic gene clusters underscores biosynthetic potential of Myxococcota including descriptions for ten novel species: Archangium lansinium sp. nov., Myxococcus landrumus sp. nov., Nannocystis bai.</title>
        <authorList>
            <person name="Ahearne A."/>
            <person name="Stevens C."/>
            <person name="Dowd S."/>
        </authorList>
    </citation>
    <scope>NUCLEOTIDE SEQUENCE [LARGE SCALE GENOMIC DNA]</scope>
    <source>
        <strain evidence="2 3">NCELM</strain>
    </source>
</reference>
<gene>
    <name evidence="2" type="ORF">POL58_12125</name>
</gene>
<proteinExistence type="predicted"/>
<evidence type="ECO:0000313" key="3">
    <source>
        <dbReference type="Proteomes" id="UP001217838"/>
    </source>
</evidence>
<sequence>MFFTKVSRGGRSAAPLLPDLEESVAPIAADEGPLQVRKDGVLHVRSNLRAGELGGEGSGGTDRSNKP</sequence>
<comment type="caution">
    <text evidence="2">The sequence shown here is derived from an EMBL/GenBank/DDBJ whole genome shotgun (WGS) entry which is preliminary data.</text>
</comment>
<dbReference type="RefSeq" id="WP_271997670.1">
    <property type="nucleotide sequence ID" value="NZ_JAQNDN010000004.1"/>
</dbReference>
<protein>
    <submittedName>
        <fullName evidence="2">Uncharacterized protein</fullName>
    </submittedName>
</protein>
<evidence type="ECO:0000256" key="1">
    <source>
        <dbReference type="SAM" id="MobiDB-lite"/>
    </source>
</evidence>
<feature type="region of interest" description="Disordered" evidence="1">
    <location>
        <begin position="47"/>
        <end position="67"/>
    </location>
</feature>
<keyword evidence="3" id="KW-1185">Reference proteome</keyword>